<reference evidence="2" key="1">
    <citation type="journal article" date="2019" name="Int. J. Syst. Evol. Microbiol.">
        <title>The Global Catalogue of Microorganisms (GCM) 10K type strain sequencing project: providing services to taxonomists for standard genome sequencing and annotation.</title>
        <authorList>
            <consortium name="The Broad Institute Genomics Platform"/>
            <consortium name="The Broad Institute Genome Sequencing Center for Infectious Disease"/>
            <person name="Wu L."/>
            <person name="Ma J."/>
        </authorList>
    </citation>
    <scope>NUCLEOTIDE SEQUENCE [LARGE SCALE GENOMIC DNA]</scope>
    <source>
        <strain evidence="2">NBRC 103632</strain>
    </source>
</reference>
<organism evidence="1 2">
    <name type="scientific">Methylobacterium tardum</name>
    <dbReference type="NCBI Taxonomy" id="374432"/>
    <lineage>
        <taxon>Bacteria</taxon>
        <taxon>Pseudomonadati</taxon>
        <taxon>Pseudomonadota</taxon>
        <taxon>Alphaproteobacteria</taxon>
        <taxon>Hyphomicrobiales</taxon>
        <taxon>Methylobacteriaceae</taxon>
        <taxon>Methylobacterium</taxon>
    </lineage>
</organism>
<name>A0AA37WSA7_9HYPH</name>
<proteinExistence type="predicted"/>
<protein>
    <submittedName>
        <fullName evidence="1">Uncharacterized protein</fullName>
    </submittedName>
</protein>
<keyword evidence="2" id="KW-1185">Reference proteome</keyword>
<dbReference type="EMBL" id="BSPL01000013">
    <property type="protein sequence ID" value="GLS70077.1"/>
    <property type="molecule type" value="Genomic_DNA"/>
</dbReference>
<sequence>MGDCFVAAAVTTMLTHPGNLHDRRAAAQPREAGCQQAAAEGSDMTVQPPSPEQLSEVLRLCTVLSDRALDAKIMGREMPADQMTALAKAARLLQDHGVEWPPLLTQVLHEAADRADHQASETRAQAELPADIDAQGLTRFFAALWKEKSHK</sequence>
<accession>A0AA37WSA7</accession>
<dbReference type="AlphaFoldDB" id="A0AA37WSA7"/>
<evidence type="ECO:0000313" key="2">
    <source>
        <dbReference type="Proteomes" id="UP001157440"/>
    </source>
</evidence>
<dbReference type="Proteomes" id="UP001157440">
    <property type="component" value="Unassembled WGS sequence"/>
</dbReference>
<evidence type="ECO:0000313" key="1">
    <source>
        <dbReference type="EMBL" id="GLS70077.1"/>
    </source>
</evidence>
<comment type="caution">
    <text evidence="1">The sequence shown here is derived from an EMBL/GenBank/DDBJ whole genome shotgun (WGS) entry which is preliminary data.</text>
</comment>
<gene>
    <name evidence="1" type="ORF">GCM10007890_20900</name>
</gene>